<dbReference type="STRING" id="464.Lgor_1382"/>
<protein>
    <submittedName>
        <fullName evidence="4">Uncharacterized protein</fullName>
    </submittedName>
</protein>
<accession>A0A377GIK4</accession>
<feature type="chain" id="PRO_5016837854" evidence="2">
    <location>
        <begin position="22"/>
        <end position="57"/>
    </location>
</feature>
<organism evidence="4 6">
    <name type="scientific">Fluoribacter gormanii</name>
    <dbReference type="NCBI Taxonomy" id="464"/>
    <lineage>
        <taxon>Bacteria</taxon>
        <taxon>Pseudomonadati</taxon>
        <taxon>Pseudomonadota</taxon>
        <taxon>Gammaproteobacteria</taxon>
        <taxon>Legionellales</taxon>
        <taxon>Legionellaceae</taxon>
        <taxon>Fluoribacter</taxon>
    </lineage>
</organism>
<dbReference type="EMBL" id="FTNL01000001">
    <property type="protein sequence ID" value="SIQ50638.1"/>
    <property type="molecule type" value="Genomic_DNA"/>
</dbReference>
<evidence type="ECO:0000256" key="1">
    <source>
        <dbReference type="SAM" id="MobiDB-lite"/>
    </source>
</evidence>
<evidence type="ECO:0000313" key="4">
    <source>
        <dbReference type="EMBL" id="STO24424.1"/>
    </source>
</evidence>
<dbReference type="EMBL" id="UGGV01000001">
    <property type="protein sequence ID" value="STO24424.1"/>
    <property type="molecule type" value="Genomic_DNA"/>
</dbReference>
<dbReference type="RefSeq" id="WP_165481610.1">
    <property type="nucleotide sequence ID" value="NZ_CAAAIV010000045.1"/>
</dbReference>
<dbReference type="AlphaFoldDB" id="A0A377GIK4"/>
<feature type="region of interest" description="Disordered" evidence="1">
    <location>
        <begin position="22"/>
        <end position="57"/>
    </location>
</feature>
<keyword evidence="5" id="KW-1185">Reference proteome</keyword>
<sequence>MNRFALIAATGFLALALTACGESGNKQPAAGTTTETTTTQQPAPAQQPAGGNQTQNQ</sequence>
<proteinExistence type="predicted"/>
<dbReference type="Proteomes" id="UP000186808">
    <property type="component" value="Unassembled WGS sequence"/>
</dbReference>
<evidence type="ECO:0000313" key="6">
    <source>
        <dbReference type="Proteomes" id="UP000254374"/>
    </source>
</evidence>
<name>A0A377GIK4_9GAMM</name>
<reference evidence="4 6" key="2">
    <citation type="submission" date="2018-06" db="EMBL/GenBank/DDBJ databases">
        <authorList>
            <consortium name="Pathogen Informatics"/>
            <person name="Doyle S."/>
        </authorList>
    </citation>
    <scope>NUCLEOTIDE SEQUENCE [LARGE SCALE GENOMIC DNA]</scope>
    <source>
        <strain evidence="4 6">NCTC11401</strain>
    </source>
</reference>
<gene>
    <name evidence="4" type="ORF">NCTC11401_01236</name>
    <name evidence="3" type="ORF">SAMN05421777_101183</name>
</gene>
<evidence type="ECO:0000313" key="3">
    <source>
        <dbReference type="EMBL" id="SIQ50638.1"/>
    </source>
</evidence>
<dbReference type="PROSITE" id="PS51257">
    <property type="entry name" value="PROKAR_LIPOPROTEIN"/>
    <property type="match status" value="1"/>
</dbReference>
<keyword evidence="2" id="KW-0732">Signal</keyword>
<evidence type="ECO:0000313" key="5">
    <source>
        <dbReference type="Proteomes" id="UP000186808"/>
    </source>
</evidence>
<feature type="compositionally biased region" description="Low complexity" evidence="1">
    <location>
        <begin position="27"/>
        <end position="57"/>
    </location>
</feature>
<dbReference type="Proteomes" id="UP000254374">
    <property type="component" value="Unassembled WGS sequence"/>
</dbReference>
<feature type="signal peptide" evidence="2">
    <location>
        <begin position="1"/>
        <end position="21"/>
    </location>
</feature>
<evidence type="ECO:0000256" key="2">
    <source>
        <dbReference type="SAM" id="SignalP"/>
    </source>
</evidence>
<reference evidence="3 5" key="1">
    <citation type="submission" date="2017-01" db="EMBL/GenBank/DDBJ databases">
        <authorList>
            <person name="Varghese N."/>
            <person name="Submissions S."/>
        </authorList>
    </citation>
    <scope>NUCLEOTIDE SEQUENCE [LARGE SCALE GENOMIC DNA]</scope>
    <source>
        <strain evidence="3 5">ATCC 33342</strain>
    </source>
</reference>